<evidence type="ECO:0000256" key="1">
    <source>
        <dbReference type="ARBA" id="ARBA00007277"/>
    </source>
</evidence>
<evidence type="ECO:0000256" key="5">
    <source>
        <dbReference type="ARBA" id="ARBA00022801"/>
    </source>
</evidence>
<keyword evidence="4" id="KW-0319">Glycerol metabolism</keyword>
<dbReference type="RefSeq" id="WP_271164750.1">
    <property type="nucleotide sequence ID" value="NZ_BSFD01000003.1"/>
</dbReference>
<evidence type="ECO:0000256" key="7">
    <source>
        <dbReference type="SAM" id="SignalP"/>
    </source>
</evidence>
<keyword evidence="5" id="KW-0378">Hydrolase</keyword>
<dbReference type="EC" id="3.1.4.46" evidence="2"/>
<evidence type="ECO:0000259" key="8">
    <source>
        <dbReference type="PROSITE" id="PS51704"/>
    </source>
</evidence>
<dbReference type="PROSITE" id="PS51704">
    <property type="entry name" value="GP_PDE"/>
    <property type="match status" value="1"/>
</dbReference>
<protein>
    <recommendedName>
        <fullName evidence="2">glycerophosphodiester phosphodiesterase</fullName>
        <ecNumber evidence="2">3.1.4.46</ecNumber>
    </recommendedName>
</protein>
<evidence type="ECO:0000313" key="10">
    <source>
        <dbReference type="Proteomes" id="UP001143509"/>
    </source>
</evidence>
<dbReference type="Proteomes" id="UP001143509">
    <property type="component" value="Unassembled WGS sequence"/>
</dbReference>
<feature type="domain" description="GP-PDE" evidence="8">
    <location>
        <begin position="21"/>
        <end position="342"/>
    </location>
</feature>
<evidence type="ECO:0000256" key="3">
    <source>
        <dbReference type="ARBA" id="ARBA00022729"/>
    </source>
</evidence>
<accession>A0ABQ5T6V4</accession>
<comment type="similarity">
    <text evidence="1">Belongs to the glycerophosphoryl diester phosphodiesterase family.</text>
</comment>
<dbReference type="SUPFAM" id="SSF51695">
    <property type="entry name" value="PLC-like phosphodiesterases"/>
    <property type="match status" value="1"/>
</dbReference>
<comment type="catalytic activity">
    <reaction evidence="6">
        <text>a sn-glycero-3-phosphodiester + H2O = an alcohol + sn-glycerol 3-phosphate + H(+)</text>
        <dbReference type="Rhea" id="RHEA:12969"/>
        <dbReference type="ChEBI" id="CHEBI:15377"/>
        <dbReference type="ChEBI" id="CHEBI:15378"/>
        <dbReference type="ChEBI" id="CHEBI:30879"/>
        <dbReference type="ChEBI" id="CHEBI:57597"/>
        <dbReference type="ChEBI" id="CHEBI:83408"/>
        <dbReference type="EC" id="3.1.4.46"/>
    </reaction>
</comment>
<feature type="signal peptide" evidence="7">
    <location>
        <begin position="1"/>
        <end position="19"/>
    </location>
</feature>
<reference evidence="9" key="1">
    <citation type="journal article" date="2014" name="Int. J. Syst. Evol. Microbiol.">
        <title>Complete genome of a new Firmicutes species belonging to the dominant human colonic microbiota ('Ruminococcus bicirculans') reveals two chromosomes and a selective capacity to utilize plant glucans.</title>
        <authorList>
            <consortium name="NISC Comparative Sequencing Program"/>
            <person name="Wegmann U."/>
            <person name="Louis P."/>
            <person name="Goesmann A."/>
            <person name="Henrissat B."/>
            <person name="Duncan S.H."/>
            <person name="Flint H.J."/>
        </authorList>
    </citation>
    <scope>NUCLEOTIDE SEQUENCE</scope>
    <source>
        <strain evidence="9">VKM B-1499</strain>
    </source>
</reference>
<dbReference type="Pfam" id="PF03009">
    <property type="entry name" value="GDPD"/>
    <property type="match status" value="1"/>
</dbReference>
<dbReference type="CDD" id="cd08602">
    <property type="entry name" value="GDPD_ScGlpQ1_like"/>
    <property type="match status" value="1"/>
</dbReference>
<gene>
    <name evidence="9" type="ORF">GCM10017620_14900</name>
</gene>
<dbReference type="PANTHER" id="PTHR43620:SF7">
    <property type="entry name" value="GLYCEROPHOSPHODIESTER PHOSPHODIESTERASE GDPD5-RELATED"/>
    <property type="match status" value="1"/>
</dbReference>
<sequence length="345" mass="36643">MIRAIVTALVLLTGTPAVAQPLIIAHRGASGERPEHTGAAYELAIEQGADVIEPDLVLSKDGVFIDRHENEIGGTTDVGERPEFADRKTTKTIDGVATTGWFTEDFTLAELKTLRAKERLPAFRPGSAAYDGQEAILTFDEVVAIAREASVRTGRTIAVAPELKHPTYFAGIGLPMEDGFVAELERLGLTGADAPIIVQCFEVGPLERLATRIDAPLAQLVSSTGGPADRPDVTYAQMITPQGLKAMAGYADWVAPEMTLVLPRDAEGRTTAPSALVAEAHAAGLKVVIWTLRAENAFLPVERRRGEGLAEHGDMAGYAAAFAEAGVDAMFSDFPALARQGAAEE</sequence>
<reference evidence="9" key="2">
    <citation type="submission" date="2023-01" db="EMBL/GenBank/DDBJ databases">
        <authorList>
            <person name="Sun Q."/>
            <person name="Evtushenko L."/>
        </authorList>
    </citation>
    <scope>NUCLEOTIDE SEQUENCE</scope>
    <source>
        <strain evidence="9">VKM B-1499</strain>
    </source>
</reference>
<dbReference type="EMBL" id="BSFD01000003">
    <property type="protein sequence ID" value="GLK48517.1"/>
    <property type="molecule type" value="Genomic_DNA"/>
</dbReference>
<feature type="chain" id="PRO_5045355304" description="glycerophosphodiester phosphodiesterase" evidence="7">
    <location>
        <begin position="20"/>
        <end position="345"/>
    </location>
</feature>
<evidence type="ECO:0000313" key="9">
    <source>
        <dbReference type="EMBL" id="GLK48517.1"/>
    </source>
</evidence>
<comment type="caution">
    <text evidence="9">The sequence shown here is derived from an EMBL/GenBank/DDBJ whole genome shotgun (WGS) entry which is preliminary data.</text>
</comment>
<dbReference type="PANTHER" id="PTHR43620">
    <property type="entry name" value="GLYCEROPHOSPHORYL DIESTER PHOSPHODIESTERASE"/>
    <property type="match status" value="1"/>
</dbReference>
<dbReference type="Gene3D" id="3.20.20.190">
    <property type="entry name" value="Phosphatidylinositol (PI) phosphodiesterase"/>
    <property type="match status" value="1"/>
</dbReference>
<keyword evidence="10" id="KW-1185">Reference proteome</keyword>
<evidence type="ECO:0000256" key="6">
    <source>
        <dbReference type="ARBA" id="ARBA00047512"/>
    </source>
</evidence>
<proteinExistence type="inferred from homology"/>
<evidence type="ECO:0000256" key="2">
    <source>
        <dbReference type="ARBA" id="ARBA00012247"/>
    </source>
</evidence>
<dbReference type="InterPro" id="IPR030395">
    <property type="entry name" value="GP_PDE_dom"/>
</dbReference>
<organism evidence="9 10">
    <name type="scientific">Brevundimonas intermedia</name>
    <dbReference type="NCBI Taxonomy" id="74315"/>
    <lineage>
        <taxon>Bacteria</taxon>
        <taxon>Pseudomonadati</taxon>
        <taxon>Pseudomonadota</taxon>
        <taxon>Alphaproteobacteria</taxon>
        <taxon>Caulobacterales</taxon>
        <taxon>Caulobacteraceae</taxon>
        <taxon>Brevundimonas</taxon>
    </lineage>
</organism>
<evidence type="ECO:0000256" key="4">
    <source>
        <dbReference type="ARBA" id="ARBA00022798"/>
    </source>
</evidence>
<name>A0ABQ5T6V4_9CAUL</name>
<keyword evidence="3 7" id="KW-0732">Signal</keyword>
<dbReference type="InterPro" id="IPR017946">
    <property type="entry name" value="PLC-like_Pdiesterase_TIM-brl"/>
</dbReference>